<keyword evidence="1" id="KW-1133">Transmembrane helix</keyword>
<dbReference type="Proteomes" id="UP000778797">
    <property type="component" value="Unassembled WGS sequence"/>
</dbReference>
<gene>
    <name evidence="3" type="ORF">J1C55_00260</name>
</gene>
<organism evidence="3 4">
    <name type="scientific">Winogradskyella immobilis</name>
    <dbReference type="NCBI Taxonomy" id="2816852"/>
    <lineage>
        <taxon>Bacteria</taxon>
        <taxon>Pseudomonadati</taxon>
        <taxon>Bacteroidota</taxon>
        <taxon>Flavobacteriia</taxon>
        <taxon>Flavobacteriales</taxon>
        <taxon>Flavobacteriaceae</taxon>
        <taxon>Winogradskyella</taxon>
    </lineage>
</organism>
<proteinExistence type="predicted"/>
<sequence>MLKNSQRILFFAVIYTCFVLYISFADADSYLPEKAFFKNQDKVFHLLIYIFLAIIWGLYALKSRVKKRLWISFIITFIFGIILESIQEIVSPFRTYDTMDLIANCLGVIIGTVIVHYYMKYKVKIN</sequence>
<evidence type="ECO:0000313" key="3">
    <source>
        <dbReference type="EMBL" id="MCC1483007.1"/>
    </source>
</evidence>
<comment type="caution">
    <text evidence="3">The sequence shown here is derived from an EMBL/GenBank/DDBJ whole genome shotgun (WGS) entry which is preliminary data.</text>
</comment>
<dbReference type="NCBIfam" id="NF037970">
    <property type="entry name" value="vanZ_1"/>
    <property type="match status" value="1"/>
</dbReference>
<feature type="domain" description="VanZ-like" evidence="2">
    <location>
        <begin position="28"/>
        <end position="116"/>
    </location>
</feature>
<dbReference type="PANTHER" id="PTHR28008">
    <property type="entry name" value="DOMAIN PROTEIN, PUTATIVE (AFU_ORTHOLOGUE AFUA_3G10980)-RELATED"/>
    <property type="match status" value="1"/>
</dbReference>
<evidence type="ECO:0000313" key="4">
    <source>
        <dbReference type="Proteomes" id="UP000778797"/>
    </source>
</evidence>
<dbReference type="PANTHER" id="PTHR28008:SF1">
    <property type="entry name" value="DOMAIN PROTEIN, PUTATIVE (AFU_ORTHOLOGUE AFUA_3G10980)-RELATED"/>
    <property type="match status" value="1"/>
</dbReference>
<dbReference type="EMBL" id="JAFMPT010000001">
    <property type="protein sequence ID" value="MCC1483007.1"/>
    <property type="molecule type" value="Genomic_DNA"/>
</dbReference>
<keyword evidence="4" id="KW-1185">Reference proteome</keyword>
<feature type="transmembrane region" description="Helical" evidence="1">
    <location>
        <begin position="43"/>
        <end position="61"/>
    </location>
</feature>
<reference evidence="4" key="1">
    <citation type="submission" date="2021-03" db="EMBL/GenBank/DDBJ databases">
        <title>Genome of Cognatishimia sp. F0-27.</title>
        <authorList>
            <person name="Ping X."/>
        </authorList>
    </citation>
    <scope>NUCLEOTIDE SEQUENCE [LARGE SCALE GENOMIC DNA]</scope>
    <source>
        <strain evidence="4">E313</strain>
    </source>
</reference>
<name>A0ABS8EJG8_9FLAO</name>
<keyword evidence="1" id="KW-0472">Membrane</keyword>
<protein>
    <submittedName>
        <fullName evidence="3">VanZ family protein</fullName>
    </submittedName>
</protein>
<keyword evidence="1" id="KW-0812">Transmembrane</keyword>
<feature type="transmembrane region" description="Helical" evidence="1">
    <location>
        <begin position="101"/>
        <end position="119"/>
    </location>
</feature>
<accession>A0ABS8EJG8</accession>
<feature type="transmembrane region" description="Helical" evidence="1">
    <location>
        <begin position="68"/>
        <end position="86"/>
    </location>
</feature>
<evidence type="ECO:0000259" key="2">
    <source>
        <dbReference type="Pfam" id="PF04892"/>
    </source>
</evidence>
<dbReference type="InterPro" id="IPR006976">
    <property type="entry name" value="VanZ-like"/>
</dbReference>
<dbReference type="Pfam" id="PF04892">
    <property type="entry name" value="VanZ"/>
    <property type="match status" value="1"/>
</dbReference>
<reference evidence="4" key="2">
    <citation type="submission" date="2023-07" db="EMBL/GenBank/DDBJ databases">
        <title>Genome of Winogradskyella sp. E313.</title>
        <authorList>
            <person name="Zhou Y."/>
        </authorList>
    </citation>
    <scope>NUCLEOTIDE SEQUENCE [LARGE SCALE GENOMIC DNA]</scope>
    <source>
        <strain evidence="4">E313</strain>
    </source>
</reference>
<evidence type="ECO:0000256" key="1">
    <source>
        <dbReference type="SAM" id="Phobius"/>
    </source>
</evidence>